<dbReference type="FunFam" id="3.90.550.10:FF:000130">
    <property type="entry name" value="Family 2 glycosyl transferase"/>
    <property type="match status" value="1"/>
</dbReference>
<dbReference type="GO" id="GO:0016758">
    <property type="term" value="F:hexosyltransferase activity"/>
    <property type="evidence" value="ECO:0007669"/>
    <property type="project" value="UniProtKB-ARBA"/>
</dbReference>
<sequence length="256" mass="29890">MSKKFIDNLVSVIVPIYNAEDFMRETLDSILAQTYKDIEIMCIDDMSTDSSRDIIAEYASKYDNIRPILLEENAGVSNARNTGIANARGRYIAFLDSDDVWLPEKIEKQINFMKENNYAFTFTSYRFMDSDSNLLNTIVRAKDELTYKKLLRHNAISCLTVVIDREHIEDIYMPKIHHEDYAAWLRILKRGHKAYGLDEVLAKYRSRQNSLSGNKIKAAGWTWNILRNEEKLGLFKAIYCFCYYAIINVYKHFISK</sequence>
<dbReference type="PANTHER" id="PTHR22916">
    <property type="entry name" value="GLYCOSYLTRANSFERASE"/>
    <property type="match status" value="1"/>
</dbReference>
<gene>
    <name evidence="2" type="ORF">UF10_02830</name>
</gene>
<keyword evidence="3" id="KW-1185">Reference proteome</keyword>
<dbReference type="OrthoDB" id="9785185at2"/>
<dbReference type="Proteomes" id="UP000241434">
    <property type="component" value="Unassembled WGS sequence"/>
</dbReference>
<accession>A0A2P7Q0W5</accession>
<dbReference type="Pfam" id="PF00535">
    <property type="entry name" value="Glycos_transf_2"/>
    <property type="match status" value="1"/>
</dbReference>
<dbReference type="InterPro" id="IPR029044">
    <property type="entry name" value="Nucleotide-diphossugar_trans"/>
</dbReference>
<comment type="caution">
    <text evidence="2">The sequence shown here is derived from an EMBL/GenBank/DDBJ whole genome shotgun (WGS) entry which is preliminary data.</text>
</comment>
<evidence type="ECO:0000259" key="1">
    <source>
        <dbReference type="Pfam" id="PF00535"/>
    </source>
</evidence>
<keyword evidence="2" id="KW-0808">Transferase</keyword>
<name>A0A2P7Q0W5_9FIRM</name>
<dbReference type="PANTHER" id="PTHR22916:SF3">
    <property type="entry name" value="UDP-GLCNAC:BETAGAL BETA-1,3-N-ACETYLGLUCOSAMINYLTRANSFERASE-LIKE PROTEIN 1"/>
    <property type="match status" value="1"/>
</dbReference>
<dbReference type="EMBL" id="JYGE01000003">
    <property type="protein sequence ID" value="PSJ31587.1"/>
    <property type="molecule type" value="Genomic_DNA"/>
</dbReference>
<evidence type="ECO:0000313" key="3">
    <source>
        <dbReference type="Proteomes" id="UP000241434"/>
    </source>
</evidence>
<feature type="domain" description="Glycosyltransferase 2-like" evidence="1">
    <location>
        <begin position="11"/>
        <end position="136"/>
    </location>
</feature>
<evidence type="ECO:0000313" key="2">
    <source>
        <dbReference type="EMBL" id="PSJ31587.1"/>
    </source>
</evidence>
<dbReference type="SUPFAM" id="SSF53448">
    <property type="entry name" value="Nucleotide-diphospho-sugar transferases"/>
    <property type="match status" value="1"/>
</dbReference>
<protein>
    <submittedName>
        <fullName evidence="2">Glycosyl transferase</fullName>
    </submittedName>
</protein>
<reference evidence="2" key="1">
    <citation type="thesis" date="2015" institute="Rutgers" country="The State University of New Jersey, 14 College Farm Rd., New Brunswick, NJ, USA">
        <title>Ammonia toxicity in bacteria and its implications for treatment of and resource recovery from highly nitrogenous organic wastes.</title>
        <authorList>
            <person name="Luther A.K."/>
        </authorList>
    </citation>
    <scope>NUCLEOTIDE SEQUENCE</scope>
    <source>
        <strain evidence="2">RT-10B</strain>
    </source>
</reference>
<dbReference type="InterPro" id="IPR001173">
    <property type="entry name" value="Glyco_trans_2-like"/>
</dbReference>
<dbReference type="Gene3D" id="3.90.550.10">
    <property type="entry name" value="Spore Coat Polysaccharide Biosynthesis Protein SpsA, Chain A"/>
    <property type="match status" value="1"/>
</dbReference>
<dbReference type="AlphaFoldDB" id="A0A2P7Q0W5"/>
<dbReference type="RefSeq" id="WP_106776320.1">
    <property type="nucleotide sequence ID" value="NZ_JBGGGQ010000001.1"/>
</dbReference>
<dbReference type="CDD" id="cd00761">
    <property type="entry name" value="Glyco_tranf_GTA_type"/>
    <property type="match status" value="1"/>
</dbReference>
<organism evidence="2 3">
    <name type="scientific">Peptostreptococcus russellii</name>
    <dbReference type="NCBI Taxonomy" id="215200"/>
    <lineage>
        <taxon>Bacteria</taxon>
        <taxon>Bacillati</taxon>
        <taxon>Bacillota</taxon>
        <taxon>Clostridia</taxon>
        <taxon>Peptostreptococcales</taxon>
        <taxon>Peptostreptococcaceae</taxon>
        <taxon>Peptostreptococcus</taxon>
    </lineage>
</organism>
<proteinExistence type="predicted"/>